<dbReference type="Gene3D" id="1.10.1000.11">
    <property type="entry name" value="Arf Nucleotide-binding Site Opener,domain 2"/>
    <property type="match status" value="1"/>
</dbReference>
<dbReference type="PROSITE" id="PS50190">
    <property type="entry name" value="SEC7"/>
    <property type="match status" value="1"/>
</dbReference>
<feature type="compositionally biased region" description="Low complexity" evidence="1">
    <location>
        <begin position="55"/>
        <end position="64"/>
    </location>
</feature>
<dbReference type="OrthoDB" id="2157641at2759"/>
<dbReference type="AlphaFoldDB" id="A5E6F7"/>
<dbReference type="OMA" id="TIVMATE"/>
<gene>
    <name evidence="3" type="ORF">LELG_05196</name>
</gene>
<evidence type="ECO:0000313" key="3">
    <source>
        <dbReference type="EMBL" id="EDK47015.1"/>
    </source>
</evidence>
<feature type="compositionally biased region" description="Polar residues" evidence="1">
    <location>
        <begin position="147"/>
        <end position="165"/>
    </location>
</feature>
<proteinExistence type="predicted"/>
<feature type="compositionally biased region" description="Polar residues" evidence="1">
    <location>
        <begin position="69"/>
        <end position="78"/>
    </location>
</feature>
<feature type="compositionally biased region" description="Acidic residues" evidence="1">
    <location>
        <begin position="1063"/>
        <end position="1077"/>
    </location>
</feature>
<feature type="region of interest" description="Disordered" evidence="1">
    <location>
        <begin position="510"/>
        <end position="536"/>
    </location>
</feature>
<dbReference type="InterPro" id="IPR000904">
    <property type="entry name" value="Sec7_dom"/>
</dbReference>
<dbReference type="InterPro" id="IPR035999">
    <property type="entry name" value="Sec7_dom_sf"/>
</dbReference>
<feature type="compositionally biased region" description="Low complexity" evidence="1">
    <location>
        <begin position="512"/>
        <end position="536"/>
    </location>
</feature>
<sequence length="1140" mass="128706">MSSLASEETVIVQDQTLPPQSHQHHQKLLQHQQQEKKEAAEEEEKGKKRQDNKKPPLQKSPSKLVIDQMSPTQSSSLQLDREIEAATAAAAAGTETETETGTTIATTGTAKEVKGKDATTKETPTATIIEVKELKQANLETEKEHFSSQTSTSEPASKADSTTQTSKEDVNPNLQLAITLFQDKYATVTPAEVTHFIAGGDNEAKQIRTYYMNQFKWSQNLLTATRQLCAKLYLKAESQELDRILSSFTKSYLQQHPNNVFQTKNFEQIYIIIYSLILLNTSLHNPQLNKRSRISQTDFIKNTFTTFSLQQNNESLKDKTKKLDIRQKIAIENELSSFYEDLLKEELYLKGEEETGSNKRHSNLKLHINYNTSNTSNTNTNNNNTNNINTNNNYLNNEVNGTHDKKLAETTTTTQLTQASTDQLPELSRQTTNSSIWSTDTNRRSSLAMKRLTSTTSEVSQFTANGQSSAPNQHTPRVGLARALIGHNQRHQHQHQHQQRNRIYSNTNESMTSQVTNQTSQTNQTNQTNQTLQTRSSFDHLRSVNRKSSRASIMSRETNADDTISVLSFDTANWNIRDPQYGSDQGQDMENFNVNDYQDDYDLTLELNGSPYLKEGLLKLKVLNNDANDEANAPPITPNHRFLSFFSRQPQQQRTSVGTSTNPLNQKFVENFVVVSKGELSLYSFDPKVIKKHKKGIGHGGGTHTHTHHDDGVGDGNWLKNAAKVGNYNLCSTFAQLEKSNQDKILWSLTFPKVFAKKNPKKFIFEAGTNEIALEFVNTCNFWASKITAIPTLEESVSSIEYGWTNLDYIISHRDNFKKFKNIQKWEPVVTGVYLSNFVANDDSNNHLGMMKQFVKTTSYYNHLKKLYNEFTKLRQKFVDNLPKSYYGGHNYTRVLNNYDTKIETYKYQLQVYRSYIIILGFALQLRFDLQSEKRKEQAYNAIDDESIAQSSISSTEDALAKVVKQEIQKLFFNMKDISKVIPTFQSSKSIKNLAEIAQQMESNKLVKSPKTYTLSNYKENESPIAQLIATSNGTSANANNGNSSPKNSPPRRLMMESVIKEEPEDFDDDDDEEGREEEGGRGGGGGEEDYNGDDADGSENTKIGDGEHSIGKIKNSPPSSIKKPNLNVKIQLEVSAVVI</sequence>
<evidence type="ECO:0000259" key="2">
    <source>
        <dbReference type="PROSITE" id="PS50190"/>
    </source>
</evidence>
<feature type="region of interest" description="Disordered" evidence="1">
    <location>
        <begin position="1063"/>
        <end position="1126"/>
    </location>
</feature>
<dbReference type="Proteomes" id="UP000001996">
    <property type="component" value="Unassembled WGS sequence"/>
</dbReference>
<dbReference type="VEuPathDB" id="FungiDB:LELG_05196"/>
<dbReference type="HOGENOM" id="CLU_008870_0_0_1"/>
<protein>
    <recommendedName>
        <fullName evidence="2">SEC7 domain-containing protein</fullName>
    </recommendedName>
</protein>
<dbReference type="SUPFAM" id="SSF48425">
    <property type="entry name" value="Sec7 domain"/>
    <property type="match status" value="1"/>
</dbReference>
<dbReference type="eggNOG" id="KOG0929">
    <property type="taxonomic scope" value="Eukaryota"/>
</dbReference>
<dbReference type="PANTHER" id="PTHR10663:SF405">
    <property type="entry name" value="ARF GUANINE NUCLEOTIDE EXCHANGE FACTOR SYT1"/>
    <property type="match status" value="1"/>
</dbReference>
<feature type="domain" description="SEC7" evidence="2">
    <location>
        <begin position="168"/>
        <end position="345"/>
    </location>
</feature>
<dbReference type="GO" id="GO:0005085">
    <property type="term" value="F:guanyl-nucleotide exchange factor activity"/>
    <property type="evidence" value="ECO:0007669"/>
    <property type="project" value="InterPro"/>
</dbReference>
<feature type="compositionally biased region" description="Acidic residues" evidence="1">
    <location>
        <begin position="1087"/>
        <end position="1098"/>
    </location>
</feature>
<feature type="compositionally biased region" description="Polar residues" evidence="1">
    <location>
        <begin position="428"/>
        <end position="440"/>
    </location>
</feature>
<feature type="compositionally biased region" description="Low complexity" evidence="1">
    <location>
        <begin position="1113"/>
        <end position="1126"/>
    </location>
</feature>
<dbReference type="PANTHER" id="PTHR10663">
    <property type="entry name" value="GUANYL-NUCLEOTIDE EXCHANGE FACTOR"/>
    <property type="match status" value="1"/>
</dbReference>
<dbReference type="KEGG" id="lel:PVL30_005327"/>
<dbReference type="STRING" id="379508.A5E6F7"/>
<feature type="region of interest" description="Disordered" evidence="1">
    <location>
        <begin position="140"/>
        <end position="169"/>
    </location>
</feature>
<organism evidence="3 4">
    <name type="scientific">Lodderomyces elongisporus (strain ATCC 11503 / CBS 2605 / JCM 1781 / NBRC 1676 / NRRL YB-4239)</name>
    <name type="common">Yeast</name>
    <name type="synonym">Saccharomyces elongisporus</name>
    <dbReference type="NCBI Taxonomy" id="379508"/>
    <lineage>
        <taxon>Eukaryota</taxon>
        <taxon>Fungi</taxon>
        <taxon>Dikarya</taxon>
        <taxon>Ascomycota</taxon>
        <taxon>Saccharomycotina</taxon>
        <taxon>Pichiomycetes</taxon>
        <taxon>Debaryomycetaceae</taxon>
        <taxon>Candida/Lodderomyces clade</taxon>
        <taxon>Lodderomyces</taxon>
    </lineage>
</organism>
<name>A5E6F7_LODEL</name>
<feature type="compositionally biased region" description="Basic and acidic residues" evidence="1">
    <location>
        <begin position="111"/>
        <end position="120"/>
    </location>
</feature>
<dbReference type="Pfam" id="PF01369">
    <property type="entry name" value="Sec7"/>
    <property type="match status" value="1"/>
</dbReference>
<feature type="region of interest" description="Disordered" evidence="1">
    <location>
        <begin position="1033"/>
        <end position="1052"/>
    </location>
</feature>
<dbReference type="SMART" id="SM00222">
    <property type="entry name" value="Sec7"/>
    <property type="match status" value="1"/>
</dbReference>
<dbReference type="InterPro" id="IPR023394">
    <property type="entry name" value="Sec7_C_sf"/>
</dbReference>
<evidence type="ECO:0000256" key="1">
    <source>
        <dbReference type="SAM" id="MobiDB-lite"/>
    </source>
</evidence>
<dbReference type="GeneID" id="5230781"/>
<dbReference type="GO" id="GO:0032012">
    <property type="term" value="P:regulation of ARF protein signal transduction"/>
    <property type="evidence" value="ECO:0007669"/>
    <property type="project" value="InterPro"/>
</dbReference>
<keyword evidence="4" id="KW-1185">Reference proteome</keyword>
<feature type="region of interest" description="Disordered" evidence="1">
    <location>
        <begin position="1"/>
        <end position="121"/>
    </location>
</feature>
<evidence type="ECO:0000313" key="4">
    <source>
        <dbReference type="Proteomes" id="UP000001996"/>
    </source>
</evidence>
<accession>A5E6F7</accession>
<feature type="compositionally biased region" description="Low complexity" evidence="1">
    <location>
        <begin position="1033"/>
        <end position="1047"/>
    </location>
</feature>
<dbReference type="FunCoup" id="A5E6F7">
    <property type="interactions" value="8"/>
</dbReference>
<reference evidence="3 4" key="1">
    <citation type="journal article" date="2009" name="Nature">
        <title>Evolution of pathogenicity and sexual reproduction in eight Candida genomes.</title>
        <authorList>
            <person name="Butler G."/>
            <person name="Rasmussen M.D."/>
            <person name="Lin M.F."/>
            <person name="Santos M.A."/>
            <person name="Sakthikumar S."/>
            <person name="Munro C.A."/>
            <person name="Rheinbay E."/>
            <person name="Grabherr M."/>
            <person name="Forche A."/>
            <person name="Reedy J.L."/>
            <person name="Agrafioti I."/>
            <person name="Arnaud M.B."/>
            <person name="Bates S."/>
            <person name="Brown A.J."/>
            <person name="Brunke S."/>
            <person name="Costanzo M.C."/>
            <person name="Fitzpatrick D.A."/>
            <person name="de Groot P.W."/>
            <person name="Harris D."/>
            <person name="Hoyer L.L."/>
            <person name="Hube B."/>
            <person name="Klis F.M."/>
            <person name="Kodira C."/>
            <person name="Lennard N."/>
            <person name="Logue M.E."/>
            <person name="Martin R."/>
            <person name="Neiman A.M."/>
            <person name="Nikolaou E."/>
            <person name="Quail M.A."/>
            <person name="Quinn J."/>
            <person name="Santos M.C."/>
            <person name="Schmitzberger F.F."/>
            <person name="Sherlock G."/>
            <person name="Shah P."/>
            <person name="Silverstein K.A."/>
            <person name="Skrzypek M.S."/>
            <person name="Soll D."/>
            <person name="Staggs R."/>
            <person name="Stansfield I."/>
            <person name="Stumpf M.P."/>
            <person name="Sudbery P.E."/>
            <person name="Srikantha T."/>
            <person name="Zeng Q."/>
            <person name="Berman J."/>
            <person name="Berriman M."/>
            <person name="Heitman J."/>
            <person name="Gow N.A."/>
            <person name="Lorenz M.C."/>
            <person name="Birren B.W."/>
            <person name="Kellis M."/>
            <person name="Cuomo C.A."/>
        </authorList>
    </citation>
    <scope>NUCLEOTIDE SEQUENCE [LARGE SCALE GENOMIC DNA]</scope>
    <source>
        <strain evidence="4">ATCC 11503 / BCRC 21390 / CBS 2605 / JCM 1781 / NBRC 1676 / NRRL YB-4239</strain>
    </source>
</reference>
<feature type="region of interest" description="Disordered" evidence="1">
    <location>
        <begin position="412"/>
        <end position="443"/>
    </location>
</feature>
<feature type="compositionally biased region" description="Low complexity" evidence="1">
    <location>
        <begin position="85"/>
        <end position="110"/>
    </location>
</feature>
<dbReference type="InParanoid" id="A5E6F7"/>
<dbReference type="EMBL" id="CH981531">
    <property type="protein sequence ID" value="EDK47015.1"/>
    <property type="molecule type" value="Genomic_DNA"/>
</dbReference>
<feature type="compositionally biased region" description="Low complexity" evidence="1">
    <location>
        <begin position="412"/>
        <end position="422"/>
    </location>
</feature>
<feature type="compositionally biased region" description="Polar residues" evidence="1">
    <location>
        <begin position="1"/>
        <end position="21"/>
    </location>
</feature>